<dbReference type="PANTHER" id="PTHR10993">
    <property type="entry name" value="OCTANOYLTRANSFERASE"/>
    <property type="match status" value="1"/>
</dbReference>
<gene>
    <name evidence="3" type="ORF">E0L32_010550</name>
</gene>
<evidence type="ECO:0000256" key="1">
    <source>
        <dbReference type="SAM" id="MobiDB-lite"/>
    </source>
</evidence>
<reference evidence="3 4" key="1">
    <citation type="submission" date="2019-06" db="EMBL/GenBank/DDBJ databases">
        <title>Draft genome sequence of the filamentous fungus Phialemoniopsis curvata isolated from diesel fuel.</title>
        <authorList>
            <person name="Varaljay V.A."/>
            <person name="Lyon W.J."/>
            <person name="Crouch A.L."/>
            <person name="Drake C.E."/>
            <person name="Hollomon J.M."/>
            <person name="Nadeau L.J."/>
            <person name="Nunn H.S."/>
            <person name="Stevenson B.S."/>
            <person name="Bojanowski C.L."/>
            <person name="Crookes-Goodson W.J."/>
        </authorList>
    </citation>
    <scope>NUCLEOTIDE SEQUENCE [LARGE SCALE GENOMIC DNA]</scope>
    <source>
        <strain evidence="3 4">D216</strain>
    </source>
</reference>
<evidence type="ECO:0000313" key="4">
    <source>
        <dbReference type="Proteomes" id="UP000319257"/>
    </source>
</evidence>
<feature type="region of interest" description="Disordered" evidence="1">
    <location>
        <begin position="396"/>
        <end position="423"/>
    </location>
</feature>
<dbReference type="STRING" id="1093900.A0A507ASA6"/>
<dbReference type="InParanoid" id="A0A507ASA6"/>
<dbReference type="InterPro" id="IPR004143">
    <property type="entry name" value="BPL_LPL_catalytic"/>
</dbReference>
<keyword evidence="4" id="KW-1185">Reference proteome</keyword>
<feature type="region of interest" description="Disordered" evidence="1">
    <location>
        <begin position="339"/>
        <end position="369"/>
    </location>
</feature>
<feature type="compositionally biased region" description="Acidic residues" evidence="1">
    <location>
        <begin position="518"/>
        <end position="529"/>
    </location>
</feature>
<dbReference type="PROSITE" id="PS51733">
    <property type="entry name" value="BPL_LPL_CATALYTIC"/>
    <property type="match status" value="1"/>
</dbReference>
<proteinExistence type="predicted"/>
<sequence>MSSHSACPYHSECPRTRARKIQYATISDRIEFTRQPSLPLTPHLSGITVLLQSKDNNRAADKSVLDDAEVAQKLAISKTLRRRSDETEEQVAFSLKQEQKLLYKNDLADMDMANGSWNCCNCGTNNLMWDASCWYYCPSPPRTQAISHHQQSACVHMQRISPHGKMRLRHIHLPSDPARGIFPSYRAAAYIQDRLRRSLLAAKAASSSDTTSPQPPPPPPTLLTFTPQPTYTLGRRQSSTLLPPRTLARLSAPLHVAPLPSPFTPAVLPSPRGGLTTYHGPGQLVLWPVLDLRSRDLARPPQQQQPHTVRSYAALLQDTTATILRSRFGLAPFTTEDPGVWVRSPPTPTPGGSAGGAAAAAEEEEEAEGGELRKIAAMGVHLRRHVTGLGVAVNLCTPTTRGSGGRAESTTTDHHSPEGQDEAANPWARFVACGLEGKGVTCVREELDLIRHHHHHRQDAAPPPSPWEGDPADLSGAADAWAAELAQRLGLGAPWRLGDGAARELLAAAEEESRREAEMEEAITEEGVQ</sequence>
<dbReference type="GO" id="GO:0033819">
    <property type="term" value="F:lipoyl(octanoyl) transferase activity"/>
    <property type="evidence" value="ECO:0007669"/>
    <property type="project" value="TreeGrafter"/>
</dbReference>
<feature type="region of interest" description="Disordered" evidence="1">
    <location>
        <begin position="507"/>
        <end position="529"/>
    </location>
</feature>
<dbReference type="OrthoDB" id="19908at2759"/>
<evidence type="ECO:0000313" key="3">
    <source>
        <dbReference type="EMBL" id="TPX07758.1"/>
    </source>
</evidence>
<dbReference type="AlphaFoldDB" id="A0A507ASA6"/>
<feature type="region of interest" description="Disordered" evidence="1">
    <location>
        <begin position="454"/>
        <end position="474"/>
    </location>
</feature>
<feature type="domain" description="BPL/LPL catalytic" evidence="2">
    <location>
        <begin position="216"/>
        <end position="439"/>
    </location>
</feature>
<feature type="compositionally biased region" description="Low complexity" evidence="1">
    <location>
        <begin position="222"/>
        <end position="233"/>
    </location>
</feature>
<dbReference type="SUPFAM" id="SSF55681">
    <property type="entry name" value="Class II aaRS and biotin synthetases"/>
    <property type="match status" value="1"/>
</dbReference>
<feature type="region of interest" description="Disordered" evidence="1">
    <location>
        <begin position="202"/>
        <end position="242"/>
    </location>
</feature>
<organism evidence="3 4">
    <name type="scientific">Thyridium curvatum</name>
    <dbReference type="NCBI Taxonomy" id="1093900"/>
    <lineage>
        <taxon>Eukaryota</taxon>
        <taxon>Fungi</taxon>
        <taxon>Dikarya</taxon>
        <taxon>Ascomycota</taxon>
        <taxon>Pezizomycotina</taxon>
        <taxon>Sordariomycetes</taxon>
        <taxon>Sordariomycetidae</taxon>
        <taxon>Thyridiales</taxon>
        <taxon>Thyridiaceae</taxon>
        <taxon>Thyridium</taxon>
    </lineage>
</organism>
<name>A0A507ASA6_9PEZI</name>
<dbReference type="RefSeq" id="XP_030989469.1">
    <property type="nucleotide sequence ID" value="XM_031133180.1"/>
</dbReference>
<dbReference type="EMBL" id="SKBQ01000086">
    <property type="protein sequence ID" value="TPX07758.1"/>
    <property type="molecule type" value="Genomic_DNA"/>
</dbReference>
<dbReference type="InterPro" id="IPR045864">
    <property type="entry name" value="aa-tRNA-synth_II/BPL/LPL"/>
</dbReference>
<comment type="caution">
    <text evidence="3">The sequence shown here is derived from an EMBL/GenBank/DDBJ whole genome shotgun (WGS) entry which is preliminary data.</text>
</comment>
<dbReference type="GO" id="GO:0009249">
    <property type="term" value="P:protein lipoylation"/>
    <property type="evidence" value="ECO:0007669"/>
    <property type="project" value="TreeGrafter"/>
</dbReference>
<dbReference type="GeneID" id="41977997"/>
<feature type="compositionally biased region" description="Low complexity" evidence="1">
    <location>
        <begin position="202"/>
        <end position="212"/>
    </location>
</feature>
<dbReference type="PANTHER" id="PTHR10993:SF7">
    <property type="entry name" value="LIPOYLTRANSFERASE 2, MITOCHONDRIAL-RELATED"/>
    <property type="match status" value="1"/>
</dbReference>
<evidence type="ECO:0000259" key="2">
    <source>
        <dbReference type="PROSITE" id="PS51733"/>
    </source>
</evidence>
<dbReference type="Proteomes" id="UP000319257">
    <property type="component" value="Unassembled WGS sequence"/>
</dbReference>
<protein>
    <recommendedName>
        <fullName evidence="2">BPL/LPL catalytic domain-containing protein</fullName>
    </recommendedName>
</protein>
<dbReference type="Gene3D" id="3.30.930.10">
    <property type="entry name" value="Bira Bifunctional Protein, Domain 2"/>
    <property type="match status" value="1"/>
</dbReference>
<accession>A0A507ASA6</accession>
<dbReference type="Pfam" id="PF21948">
    <property type="entry name" value="LplA-B_cat"/>
    <property type="match status" value="1"/>
</dbReference>